<dbReference type="EMBL" id="MU853250">
    <property type="protein sequence ID" value="KAK4119300.1"/>
    <property type="molecule type" value="Genomic_DNA"/>
</dbReference>
<sequence>MAAEGAKQALVAAFFFGIVLNAASAALVLYLRGCGLASLIRDSQRLVLVLFLLSAALWAQLDFITILVDVSRSPTPCQVGIIFSTVFDQFARFSIEQFLLWGLNTNNGARVSPTQLIPQILVLARFLAGAVFIGFTRPQTETFCVATTSALPIGILVTALDGVIILLLIVRAYFAGVVAKGNCEGQGNTADRVKALSSVILGLVFWTGTSVPLLLGLGSLALATRTALPAGGLLAVIVSVAGGAATLTRPRTTDSRPPEAPSPRRINITRDISTSDTNYPPSRYEDLKDAAIRSSTTFVNPREVPRVKDESSVGFPFGTKSELQEEPVTPLPAITASVSNVAWKLDRTITSKRSLLGFPKGKLAISHPILQENAGRNPLDKIAVMDLQAAAIADKERRARLQEDETAPIGRPAGPLMGTTQEDALKRGVSLKRKEVASVTTRESVFPGALRPELVASTTSAQLSPGGEETRRRSLRQSIQEEPIQARQPSPVHAVDSVEPRSESQQDRPLTILQPLLRPNIRPSRMLPPSPKSPPPEPAKTPLQRRPTIGLPSNPKARGLRVAEEAGSQHRTVLFVNNIEYKDPLAVEAIIQGAGSIATKLDPAGPTAETPGTSSSVVNRPRPIPRKTADLPMQANSETLTHRRSKSGGSLMGRKSLLASSPGSPTQLPPLPSLPKSATMPSRPYPSKTKSMTFEEKVTLLFPSPPSGKTGKRNLPVPKIPRIPAPFMDMDSSPSEPPHHGASKRTTNTSLRTESVLEVDEIPRLPGKIAVNTTGEAGSSWLRAFGDGKDDAKLDKILAAAQVSGKRGSSPILPAIPRVSAWTETTYDKSEDEATNWSSVNSPELAVSVPVVQLGIPSSTQIPASRTSELSFADNRSRETLPIMLDTSTSTMQQADAHGSLVLEVEAAATPRLPTWHRRVGDECPTFSDRKEKTKLRKMCPPAPLSLNSTSTKTILAIQVEPSPLESPGQAIRQIQAQLRKLDELDQATPQSAARRLALLADLEREIGQQAEHWQEIKHDMGRDSMSSMQTTSLAGRDSRHESVASVIDVARGSIRQSIGGERRVSRPARSQKNGNLKVPDAAVRNGGSPEMSKWQKRLTEAQMDYMDAQLLRGSNVTFLQLSRAQLVSPTPPDSDDSEDEVATLSNLPGYVPAEQASEAELTHSSLWTRPSKESGLQTGFLWSSVSKPPPETEVPLPGLLVRPAQRKEWASLRIESSQLWRKPHITANRAASGLWRPVWASAAPPAEAVVWASPKTASVSQKQPHPITQRPPRRNKRVTLLPDILESPEPLPDKRGTLGIFQFPWGEKSDTARIQPRASMYRAMPGTMTSGGPSLGMPVGAGSKHLESPEYSSSFFDYYDNDEDDNMGLDSDEEDSDDGFDETTLWEIASLLKTDALPSRDSLLPPPSGSVVDDYADELTSDEESQSSGERFTVIGLAEPRQPVHEEHRDSATIESSTLLLLEDALESKASPKLAARIGVPADPKPSVALQLSRTAITPVSEVTPASEVSRMPRHTPEVETANTAQQLGSTGLWNPPSQADTPAARGGGLFVPQPRRLGYRGTSEEPAANYICRKPRPAGLKPLESLKSTQLWERRTAVKKSKRNWILGATAKPSESGDQGPHAGRNDWKSALDDAIAADNPHSKLVRVIATPAQSPRRIPEFDSAVRHPVFAASSVVTRFEWSHPAAAGYTYDVSIVHPVFFGSLAITCPKEAVHPTFSAYAARRLEPRRSTQQQRSSDSLSRSSSQTGSRHKDEVPAQTQIRAQEHEGWNEAYTPSAPPLPTPLALERLEISHRNAVTIQAQIEALEQERLLAEGATQEEYRWRGTTTTIMAVTAGETTAGPAAAEVDALMTMPAAVLTVQDLQRQLSMAIRQSLVFAGKSRVASGAVSRAEPKSENKSDKLAVTAAQVEPPRQSSLLWTPIPRLTSPVVSSTTGLWLANSSSFAAPSWTAEEKDAMAASRRRRVVQTRQRRQEMLAQIAAGESVVNAFVDFGGMGLWEYGVGGDKKSAGDERERGLGRDWLHSVCERRTRGVVLRH</sequence>
<feature type="transmembrane region" description="Helical" evidence="2">
    <location>
        <begin position="142"/>
        <end position="175"/>
    </location>
</feature>
<keyword evidence="2" id="KW-0472">Membrane</keyword>
<feature type="region of interest" description="Disordered" evidence="1">
    <location>
        <begin position="398"/>
        <end position="423"/>
    </location>
</feature>
<comment type="caution">
    <text evidence="3">The sequence shown here is derived from an EMBL/GenBank/DDBJ whole genome shotgun (WGS) entry which is preliminary data.</text>
</comment>
<reference evidence="3" key="2">
    <citation type="submission" date="2023-05" db="EMBL/GenBank/DDBJ databases">
        <authorList>
            <consortium name="Lawrence Berkeley National Laboratory"/>
            <person name="Steindorff A."/>
            <person name="Hensen N."/>
            <person name="Bonometti L."/>
            <person name="Westerberg I."/>
            <person name="Brannstrom I.O."/>
            <person name="Guillou S."/>
            <person name="Cros-Aarteil S."/>
            <person name="Calhoun S."/>
            <person name="Haridas S."/>
            <person name="Kuo A."/>
            <person name="Mondo S."/>
            <person name="Pangilinan J."/>
            <person name="Riley R."/>
            <person name="Labutti K."/>
            <person name="Andreopoulos B."/>
            <person name="Lipzen A."/>
            <person name="Chen C."/>
            <person name="Yanf M."/>
            <person name="Daum C."/>
            <person name="Ng V."/>
            <person name="Clum A."/>
            <person name="Ohm R."/>
            <person name="Martin F."/>
            <person name="Silar P."/>
            <person name="Natvig D."/>
            <person name="Lalanne C."/>
            <person name="Gautier V."/>
            <person name="Ament-Velasquez S.L."/>
            <person name="Kruys A."/>
            <person name="Hutchinson M.I."/>
            <person name="Powell A.J."/>
            <person name="Barry K."/>
            <person name="Miller A.N."/>
            <person name="Grigoriev I.V."/>
            <person name="Debuchy R."/>
            <person name="Gladieux P."/>
            <person name="Thoren M.H."/>
            <person name="Johannesson H."/>
        </authorList>
    </citation>
    <scope>NUCLEOTIDE SEQUENCE</scope>
    <source>
        <strain evidence="3">CBS 731.68</strain>
    </source>
</reference>
<feature type="compositionally biased region" description="Acidic residues" evidence="1">
    <location>
        <begin position="1415"/>
        <end position="1426"/>
    </location>
</feature>
<feature type="region of interest" description="Disordered" evidence="1">
    <location>
        <begin position="450"/>
        <end position="567"/>
    </location>
</feature>
<keyword evidence="2" id="KW-1133">Transmembrane helix</keyword>
<feature type="transmembrane region" description="Helical" evidence="2">
    <location>
        <begin position="227"/>
        <end position="247"/>
    </location>
</feature>
<feature type="transmembrane region" description="Helical" evidence="2">
    <location>
        <begin position="46"/>
        <end position="68"/>
    </location>
</feature>
<feature type="compositionally biased region" description="Pro residues" evidence="1">
    <location>
        <begin position="526"/>
        <end position="539"/>
    </location>
</feature>
<gene>
    <name evidence="3" type="ORF">N657DRAFT_693778</name>
</gene>
<evidence type="ECO:0000313" key="4">
    <source>
        <dbReference type="Proteomes" id="UP001302602"/>
    </source>
</evidence>
<feature type="compositionally biased region" description="Basic and acidic residues" evidence="1">
    <location>
        <begin position="496"/>
        <end position="506"/>
    </location>
</feature>
<name>A0AAN6YYV9_9PEZI</name>
<feature type="region of interest" description="Disordered" evidence="1">
    <location>
        <begin position="1727"/>
        <end position="1761"/>
    </location>
</feature>
<protein>
    <submittedName>
        <fullName evidence="3">Uncharacterized protein</fullName>
    </submittedName>
</protein>
<dbReference type="Proteomes" id="UP001302602">
    <property type="component" value="Unassembled WGS sequence"/>
</dbReference>
<feature type="region of interest" description="Disordered" evidence="1">
    <location>
        <begin position="601"/>
        <end position="690"/>
    </location>
</feature>
<feature type="transmembrane region" description="Helical" evidence="2">
    <location>
        <begin position="12"/>
        <end position="34"/>
    </location>
</feature>
<evidence type="ECO:0000256" key="1">
    <source>
        <dbReference type="SAM" id="MobiDB-lite"/>
    </source>
</evidence>
<feature type="region of interest" description="Disordered" evidence="1">
    <location>
        <begin position="1058"/>
        <end position="1092"/>
    </location>
</feature>
<feature type="region of interest" description="Disordered" evidence="1">
    <location>
        <begin position="248"/>
        <end position="283"/>
    </location>
</feature>
<evidence type="ECO:0000256" key="2">
    <source>
        <dbReference type="SAM" id="Phobius"/>
    </source>
</evidence>
<reference evidence="3" key="1">
    <citation type="journal article" date="2023" name="Mol. Phylogenet. Evol.">
        <title>Genome-scale phylogeny and comparative genomics of the fungal order Sordariales.</title>
        <authorList>
            <person name="Hensen N."/>
            <person name="Bonometti L."/>
            <person name="Westerberg I."/>
            <person name="Brannstrom I.O."/>
            <person name="Guillou S."/>
            <person name="Cros-Aarteil S."/>
            <person name="Calhoun S."/>
            <person name="Haridas S."/>
            <person name="Kuo A."/>
            <person name="Mondo S."/>
            <person name="Pangilinan J."/>
            <person name="Riley R."/>
            <person name="LaButti K."/>
            <person name="Andreopoulos B."/>
            <person name="Lipzen A."/>
            <person name="Chen C."/>
            <person name="Yan M."/>
            <person name="Daum C."/>
            <person name="Ng V."/>
            <person name="Clum A."/>
            <person name="Steindorff A."/>
            <person name="Ohm R.A."/>
            <person name="Martin F."/>
            <person name="Silar P."/>
            <person name="Natvig D.O."/>
            <person name="Lalanne C."/>
            <person name="Gautier V."/>
            <person name="Ament-Velasquez S.L."/>
            <person name="Kruys A."/>
            <person name="Hutchinson M.I."/>
            <person name="Powell A.J."/>
            <person name="Barry K."/>
            <person name="Miller A.N."/>
            <person name="Grigoriev I.V."/>
            <person name="Debuchy R."/>
            <person name="Gladieux P."/>
            <person name="Hiltunen Thoren M."/>
            <person name="Johannesson H."/>
        </authorList>
    </citation>
    <scope>NUCLEOTIDE SEQUENCE</scope>
    <source>
        <strain evidence="3">CBS 731.68</strain>
    </source>
</reference>
<proteinExistence type="predicted"/>
<feature type="transmembrane region" description="Helical" evidence="2">
    <location>
        <begin position="116"/>
        <end position="135"/>
    </location>
</feature>
<feature type="region of interest" description="Disordered" evidence="1">
    <location>
        <begin position="728"/>
        <end position="752"/>
    </location>
</feature>
<accession>A0AAN6YYV9</accession>
<organism evidence="3 4">
    <name type="scientific">Parathielavia appendiculata</name>
    <dbReference type="NCBI Taxonomy" id="2587402"/>
    <lineage>
        <taxon>Eukaryota</taxon>
        <taxon>Fungi</taxon>
        <taxon>Dikarya</taxon>
        <taxon>Ascomycota</taxon>
        <taxon>Pezizomycotina</taxon>
        <taxon>Sordariomycetes</taxon>
        <taxon>Sordariomycetidae</taxon>
        <taxon>Sordariales</taxon>
        <taxon>Chaetomiaceae</taxon>
        <taxon>Parathielavia</taxon>
    </lineage>
</organism>
<feature type="compositionally biased region" description="Polar residues" evidence="1">
    <location>
        <begin position="270"/>
        <end position="280"/>
    </location>
</feature>
<feature type="compositionally biased region" description="Low complexity" evidence="1">
    <location>
        <begin position="1733"/>
        <end position="1751"/>
    </location>
</feature>
<dbReference type="GeneID" id="87834007"/>
<evidence type="ECO:0000313" key="3">
    <source>
        <dbReference type="EMBL" id="KAK4119300.1"/>
    </source>
</evidence>
<keyword evidence="2" id="KW-0812">Transmembrane</keyword>
<keyword evidence="4" id="KW-1185">Reference proteome</keyword>
<feature type="region of interest" description="Disordered" evidence="1">
    <location>
        <begin position="1399"/>
        <end position="1430"/>
    </location>
</feature>
<feature type="transmembrane region" description="Helical" evidence="2">
    <location>
        <begin position="195"/>
        <end position="215"/>
    </location>
</feature>
<dbReference type="RefSeq" id="XP_062643073.1">
    <property type="nucleotide sequence ID" value="XM_062797240.1"/>
</dbReference>